<evidence type="ECO:0000256" key="3">
    <source>
        <dbReference type="SAM" id="Phobius"/>
    </source>
</evidence>
<feature type="compositionally biased region" description="Low complexity" evidence="2">
    <location>
        <begin position="398"/>
        <end position="415"/>
    </location>
</feature>
<keyword evidence="3" id="KW-0472">Membrane</keyword>
<comment type="similarity">
    <text evidence="1">Belongs to the LytR/CpsA/Psr (LCP) family.</text>
</comment>
<dbReference type="NCBIfam" id="TIGR00350">
    <property type="entry name" value="lytR_cpsA_psr"/>
    <property type="match status" value="1"/>
</dbReference>
<protein>
    <submittedName>
        <fullName evidence="6">LCP family protein</fullName>
    </submittedName>
</protein>
<dbReference type="Pfam" id="PF13399">
    <property type="entry name" value="LytR_C"/>
    <property type="match status" value="1"/>
</dbReference>
<evidence type="ECO:0000313" key="7">
    <source>
        <dbReference type="Proteomes" id="UP001552521"/>
    </source>
</evidence>
<dbReference type="InterPro" id="IPR027381">
    <property type="entry name" value="LytR/CpsA/Psr_C"/>
</dbReference>
<dbReference type="PANTHER" id="PTHR33392:SF6">
    <property type="entry name" value="POLYISOPRENYL-TEICHOIC ACID--PEPTIDOGLYCAN TEICHOIC ACID TRANSFERASE TAGU"/>
    <property type="match status" value="1"/>
</dbReference>
<evidence type="ECO:0000256" key="1">
    <source>
        <dbReference type="ARBA" id="ARBA00006068"/>
    </source>
</evidence>
<accession>A0ABV3I3G0</accession>
<feature type="transmembrane region" description="Helical" evidence="3">
    <location>
        <begin position="62"/>
        <end position="85"/>
    </location>
</feature>
<name>A0ABV3I3G0_9ACTN</name>
<evidence type="ECO:0000259" key="5">
    <source>
        <dbReference type="Pfam" id="PF13399"/>
    </source>
</evidence>
<feature type="region of interest" description="Disordered" evidence="2">
    <location>
        <begin position="1"/>
        <end position="60"/>
    </location>
</feature>
<dbReference type="Pfam" id="PF03816">
    <property type="entry name" value="LytR_cpsA_psr"/>
    <property type="match status" value="1"/>
</dbReference>
<evidence type="ECO:0000313" key="6">
    <source>
        <dbReference type="EMBL" id="MEV4685385.1"/>
    </source>
</evidence>
<dbReference type="PANTHER" id="PTHR33392">
    <property type="entry name" value="POLYISOPRENYL-TEICHOIC ACID--PEPTIDOGLYCAN TEICHOIC ACID TRANSFERASE TAGU"/>
    <property type="match status" value="1"/>
</dbReference>
<evidence type="ECO:0000256" key="2">
    <source>
        <dbReference type="SAM" id="MobiDB-lite"/>
    </source>
</evidence>
<dbReference type="Proteomes" id="UP001552521">
    <property type="component" value="Unassembled WGS sequence"/>
</dbReference>
<reference evidence="6 7" key="1">
    <citation type="submission" date="2024-06" db="EMBL/GenBank/DDBJ databases">
        <title>The Natural Products Discovery Center: Release of the First 8490 Sequenced Strains for Exploring Actinobacteria Biosynthetic Diversity.</title>
        <authorList>
            <person name="Kalkreuter E."/>
            <person name="Kautsar S.A."/>
            <person name="Yang D."/>
            <person name="Bader C.D."/>
            <person name="Teijaro C.N."/>
            <person name="Fluegel L."/>
            <person name="Davis C.M."/>
            <person name="Simpson J.R."/>
            <person name="Lauterbach L."/>
            <person name="Steele A.D."/>
            <person name="Gui C."/>
            <person name="Meng S."/>
            <person name="Li G."/>
            <person name="Viehrig K."/>
            <person name="Ye F."/>
            <person name="Su P."/>
            <person name="Kiefer A.F."/>
            <person name="Nichols A."/>
            <person name="Cepeda A.J."/>
            <person name="Yan W."/>
            <person name="Fan B."/>
            <person name="Jiang Y."/>
            <person name="Adhikari A."/>
            <person name="Zheng C.-J."/>
            <person name="Schuster L."/>
            <person name="Cowan T.M."/>
            <person name="Smanski M.J."/>
            <person name="Chevrette M.G."/>
            <person name="De Carvalho L.P.S."/>
            <person name="Shen B."/>
        </authorList>
    </citation>
    <scope>NUCLEOTIDE SEQUENCE [LARGE SCALE GENOMIC DNA]</scope>
    <source>
        <strain evidence="6 7">NPDC049344</strain>
    </source>
</reference>
<dbReference type="InterPro" id="IPR004474">
    <property type="entry name" value="LytR_CpsA_psr"/>
</dbReference>
<feature type="domain" description="LytR/CpsA/Psr regulator C-terminal" evidence="5">
    <location>
        <begin position="420"/>
        <end position="510"/>
    </location>
</feature>
<dbReference type="Gene3D" id="3.30.70.2390">
    <property type="match status" value="1"/>
</dbReference>
<feature type="region of interest" description="Disordered" evidence="2">
    <location>
        <begin position="394"/>
        <end position="415"/>
    </location>
</feature>
<dbReference type="RefSeq" id="WP_364600897.1">
    <property type="nucleotide sequence ID" value="NZ_JBFAQK010000077.1"/>
</dbReference>
<proteinExistence type="inferred from homology"/>
<dbReference type="EMBL" id="JBFAQK010000077">
    <property type="protein sequence ID" value="MEV4685385.1"/>
    <property type="molecule type" value="Genomic_DNA"/>
</dbReference>
<organism evidence="6 7">
    <name type="scientific">Streptomyces kurssanovii</name>
    <dbReference type="NCBI Taxonomy" id="67312"/>
    <lineage>
        <taxon>Bacteria</taxon>
        <taxon>Bacillati</taxon>
        <taxon>Actinomycetota</taxon>
        <taxon>Actinomycetes</taxon>
        <taxon>Kitasatosporales</taxon>
        <taxon>Streptomycetaceae</taxon>
        <taxon>Streptomyces</taxon>
    </lineage>
</organism>
<comment type="caution">
    <text evidence="6">The sequence shown here is derived from an EMBL/GenBank/DDBJ whole genome shotgun (WGS) entry which is preliminary data.</text>
</comment>
<dbReference type="Gene3D" id="3.40.630.190">
    <property type="entry name" value="LCP protein"/>
    <property type="match status" value="1"/>
</dbReference>
<sequence>MAEPGDLGWDEGLYGEGTRVPGSRTALDDERSPDAAQAENGSGGGHRRGGPRRRAKRGKRRILRGVAITVSVLVLGTAGAGYMYYEHLNSNIRKGERSSADSDVRKSAPNAAGQTPLNVLLIGSDSRNTAANLKLGGSKKSVGAKPLADVQMLLHVSADRKNASVVSIPRDTKVDIPKCTDPKTGDEFPATRDLINATLGRGGPGCTLATWQELTGVYIDHWMMVDFAGVVAMADAIGGAEVCVKHGVYDGPKPNVPGGSGLRLEAGTWPIKGEQALQWLRTRHAFESDFGRSKAQHMYMNSVIRNLKDQNAFTDTGRLMDLAETATKSLQVSEEIGTVKKLFDLGMTLKDVPTSRIAMLTMPRIPDPDNPKAHVLPAPGEADRLWQMLREDAPVDGKAPTSKPKPSAAPKDPAADPAEIGIMVRNGTGVNQDPTPRRAAAVAGLLTGQGFTGAKADGTPEAESRTQVLFPSVDLGGDAHAVATALGIPASAVRKSSEVSGVTLIVGADWRTGDTFPKPEPAAGPPKNTETVMGDDKGACMDIYAPYRI</sequence>
<keyword evidence="7" id="KW-1185">Reference proteome</keyword>
<keyword evidence="3" id="KW-0812">Transmembrane</keyword>
<feature type="domain" description="Cell envelope-related transcriptional attenuator" evidence="4">
    <location>
        <begin position="148"/>
        <end position="308"/>
    </location>
</feature>
<feature type="compositionally biased region" description="Basic residues" evidence="2">
    <location>
        <begin position="45"/>
        <end position="60"/>
    </location>
</feature>
<keyword evidence="3" id="KW-1133">Transmembrane helix</keyword>
<dbReference type="InterPro" id="IPR050922">
    <property type="entry name" value="LytR/CpsA/Psr_CW_biosynth"/>
</dbReference>
<evidence type="ECO:0000259" key="4">
    <source>
        <dbReference type="Pfam" id="PF03816"/>
    </source>
</evidence>
<gene>
    <name evidence="6" type="ORF">AB0K36_31985</name>
</gene>